<keyword evidence="4 8" id="KW-0067">ATP-binding</keyword>
<keyword evidence="5" id="KW-1278">Translocase</keyword>
<dbReference type="GO" id="GO:0055052">
    <property type="term" value="C:ATP-binding cassette (ABC) transporter complex, substrate-binding subunit-containing"/>
    <property type="evidence" value="ECO:0007669"/>
    <property type="project" value="TreeGrafter"/>
</dbReference>
<reference evidence="8 9" key="1">
    <citation type="submission" date="2014-09" db="EMBL/GenBank/DDBJ databases">
        <title>Vibrio maritimus JCM 19240. (C210) whole genome shotgun sequence.</title>
        <authorList>
            <person name="Sawabe T."/>
            <person name="Meirelles P."/>
            <person name="Nakanishi M."/>
            <person name="Sayaka M."/>
            <person name="Hattori M."/>
            <person name="Ohkuma M."/>
        </authorList>
    </citation>
    <scope>NUCLEOTIDE SEQUENCE [LARGE SCALE GENOMIC DNA]</scope>
    <source>
        <strain evidence="8 9">JCM 19240</strain>
    </source>
</reference>
<keyword evidence="3" id="KW-0547">Nucleotide-binding</keyword>
<dbReference type="Pfam" id="PF08402">
    <property type="entry name" value="TOBE_2"/>
    <property type="match status" value="1"/>
</dbReference>
<dbReference type="GO" id="GO:0016887">
    <property type="term" value="F:ATP hydrolysis activity"/>
    <property type="evidence" value="ECO:0007669"/>
    <property type="project" value="InterPro"/>
</dbReference>
<evidence type="ECO:0000313" key="9">
    <source>
        <dbReference type="Proteomes" id="UP000029224"/>
    </source>
</evidence>
<dbReference type="PANTHER" id="PTHR43875">
    <property type="entry name" value="MALTODEXTRIN IMPORT ATP-BINDING PROTEIN MSMX"/>
    <property type="match status" value="1"/>
</dbReference>
<dbReference type="InterPro" id="IPR003593">
    <property type="entry name" value="AAA+_ATPase"/>
</dbReference>
<name>A0A090T533_9VIBR</name>
<dbReference type="EMBL" id="BBMT01000006">
    <property type="protein sequence ID" value="GAL35011.1"/>
    <property type="molecule type" value="Genomic_DNA"/>
</dbReference>
<dbReference type="SUPFAM" id="SSF52540">
    <property type="entry name" value="P-loop containing nucleoside triphosphate hydrolases"/>
    <property type="match status" value="1"/>
</dbReference>
<keyword evidence="1" id="KW-0813">Transport</keyword>
<evidence type="ECO:0000259" key="7">
    <source>
        <dbReference type="PROSITE" id="PS50893"/>
    </source>
</evidence>
<evidence type="ECO:0000256" key="2">
    <source>
        <dbReference type="ARBA" id="ARBA00022475"/>
    </source>
</evidence>
<comment type="caution">
    <text evidence="8">The sequence shown here is derived from an EMBL/GenBank/DDBJ whole genome shotgun (WGS) entry which is preliminary data.</text>
</comment>
<dbReference type="PANTHER" id="PTHR43875:SF15">
    <property type="entry name" value="TREHALOSE IMPORT ATP-BINDING PROTEIN SUGC"/>
    <property type="match status" value="1"/>
</dbReference>
<dbReference type="GO" id="GO:0008643">
    <property type="term" value="P:carbohydrate transport"/>
    <property type="evidence" value="ECO:0007669"/>
    <property type="project" value="InterPro"/>
</dbReference>
<keyword evidence="2" id="KW-1003">Cell membrane</keyword>
<dbReference type="InterPro" id="IPR027417">
    <property type="entry name" value="P-loop_NTPase"/>
</dbReference>
<dbReference type="OrthoDB" id="9802264at2"/>
<dbReference type="InterPro" id="IPR015855">
    <property type="entry name" value="ABC_transpr_MalK-like"/>
</dbReference>
<dbReference type="Gene3D" id="2.40.50.100">
    <property type="match status" value="1"/>
</dbReference>
<feature type="domain" description="ABC transporter" evidence="7">
    <location>
        <begin position="4"/>
        <end position="251"/>
    </location>
</feature>
<evidence type="ECO:0000256" key="3">
    <source>
        <dbReference type="ARBA" id="ARBA00022741"/>
    </source>
</evidence>
<keyword evidence="6" id="KW-0472">Membrane</keyword>
<evidence type="ECO:0000256" key="4">
    <source>
        <dbReference type="ARBA" id="ARBA00022840"/>
    </source>
</evidence>
<evidence type="ECO:0000256" key="5">
    <source>
        <dbReference type="ARBA" id="ARBA00022967"/>
    </source>
</evidence>
<dbReference type="InterPro" id="IPR017871">
    <property type="entry name" value="ABC_transporter-like_CS"/>
</dbReference>
<keyword evidence="9" id="KW-1185">Reference proteome</keyword>
<dbReference type="SMART" id="SM00382">
    <property type="entry name" value="AAA"/>
    <property type="match status" value="1"/>
</dbReference>
<dbReference type="AlphaFoldDB" id="A0A090T533"/>
<evidence type="ECO:0000256" key="1">
    <source>
        <dbReference type="ARBA" id="ARBA00022448"/>
    </source>
</evidence>
<dbReference type="CDD" id="cd03301">
    <property type="entry name" value="ABC_MalK_N"/>
    <property type="match status" value="1"/>
</dbReference>
<reference evidence="8 9" key="2">
    <citation type="submission" date="2014-09" db="EMBL/GenBank/DDBJ databases">
        <authorList>
            <consortium name="NBRP consortium"/>
            <person name="Sawabe T."/>
            <person name="Meirelles P."/>
            <person name="Nakanishi M."/>
            <person name="Sayaka M."/>
            <person name="Hattori M."/>
            <person name="Ohkuma M."/>
        </authorList>
    </citation>
    <scope>NUCLEOTIDE SEQUENCE [LARGE SCALE GENOMIC DNA]</scope>
    <source>
        <strain evidence="8 9">JCM 19240</strain>
    </source>
</reference>
<dbReference type="Gene3D" id="3.40.50.300">
    <property type="entry name" value="P-loop containing nucleotide triphosphate hydrolases"/>
    <property type="match status" value="1"/>
</dbReference>
<dbReference type="InterPro" id="IPR012340">
    <property type="entry name" value="NA-bd_OB-fold"/>
</dbReference>
<proteinExistence type="predicted"/>
<dbReference type="InterPro" id="IPR013611">
    <property type="entry name" value="Transp-assoc_OB_typ2"/>
</dbReference>
<dbReference type="PROSITE" id="PS00211">
    <property type="entry name" value="ABC_TRANSPORTER_1"/>
    <property type="match status" value="1"/>
</dbReference>
<sequence>MADIQLSNIKKSFGQTEILKGINLDIKDGEFMTLVGASGSGKSTLLRIISGLEEQSSGTIRIGGTDISDKRPKERDLAMVFQSYALYPHLSVKDNMRVPLRMRTPLWQRLPLATLLSQDTKQALTAIDARVEEVAAQLHIEHLLDRKPSELSGGQCQRVALGRAMVREPSAFLMDEPLSNLDAKLRVHMRGELTQLHREIGTTFVYVTHDQVEAMTMSDRIALLVEGELIQVDTPNNMYNNPNHLKVAEFIGSPKINTIPALVDDEGNILFDGQELSGIKLNATTCDAPITIAVRSEDIRICSSNNMPAVITHIENMGGEKILFANASWANGSIAIKLTADESKDLSQGDNIHLEVAPDKLMFFNRHGQRIQKIDIMMEAA</sequence>
<accession>A0A090T533</accession>
<dbReference type="SUPFAM" id="SSF50331">
    <property type="entry name" value="MOP-like"/>
    <property type="match status" value="1"/>
</dbReference>
<evidence type="ECO:0000256" key="6">
    <source>
        <dbReference type="ARBA" id="ARBA00023136"/>
    </source>
</evidence>
<dbReference type="GO" id="GO:0140359">
    <property type="term" value="F:ABC-type transporter activity"/>
    <property type="evidence" value="ECO:0007669"/>
    <property type="project" value="InterPro"/>
</dbReference>
<organism evidence="8 9">
    <name type="scientific">Vibrio maritimus</name>
    <dbReference type="NCBI Taxonomy" id="990268"/>
    <lineage>
        <taxon>Bacteria</taxon>
        <taxon>Pseudomonadati</taxon>
        <taxon>Pseudomonadota</taxon>
        <taxon>Gammaproteobacteria</taxon>
        <taxon>Vibrionales</taxon>
        <taxon>Vibrionaceae</taxon>
        <taxon>Vibrio</taxon>
    </lineage>
</organism>
<dbReference type="FunFam" id="3.40.50.300:FF:000042">
    <property type="entry name" value="Maltose/maltodextrin ABC transporter, ATP-binding protein"/>
    <property type="match status" value="1"/>
</dbReference>
<dbReference type="GO" id="GO:0005524">
    <property type="term" value="F:ATP binding"/>
    <property type="evidence" value="ECO:0007669"/>
    <property type="project" value="UniProtKB-KW"/>
</dbReference>
<dbReference type="Gene3D" id="2.40.50.140">
    <property type="entry name" value="Nucleic acid-binding proteins"/>
    <property type="match status" value="1"/>
</dbReference>
<gene>
    <name evidence="8" type="ORF">JCM19240_3381</name>
</gene>
<evidence type="ECO:0000313" key="8">
    <source>
        <dbReference type="EMBL" id="GAL35011.1"/>
    </source>
</evidence>
<dbReference type="InterPro" id="IPR047641">
    <property type="entry name" value="ABC_transpr_MalK/UgpC-like"/>
</dbReference>
<dbReference type="InterPro" id="IPR003439">
    <property type="entry name" value="ABC_transporter-like_ATP-bd"/>
</dbReference>
<dbReference type="Pfam" id="PF00005">
    <property type="entry name" value="ABC_tran"/>
    <property type="match status" value="1"/>
</dbReference>
<dbReference type="Proteomes" id="UP000029224">
    <property type="component" value="Unassembled WGS sequence"/>
</dbReference>
<protein>
    <submittedName>
        <fullName evidence="8">Glycerol-3-phosphate ABC transporter ATP-binding protein UgpC</fullName>
    </submittedName>
</protein>
<dbReference type="InterPro" id="IPR008995">
    <property type="entry name" value="Mo/tungstate-bd_C_term_dom"/>
</dbReference>
<dbReference type="PROSITE" id="PS50893">
    <property type="entry name" value="ABC_TRANSPORTER_2"/>
    <property type="match status" value="1"/>
</dbReference>